<organism evidence="1 2">
    <name type="scientific">Coprinellus micaceus</name>
    <name type="common">Glistening ink-cap mushroom</name>
    <name type="synonym">Coprinus micaceus</name>
    <dbReference type="NCBI Taxonomy" id="71717"/>
    <lineage>
        <taxon>Eukaryota</taxon>
        <taxon>Fungi</taxon>
        <taxon>Dikarya</taxon>
        <taxon>Basidiomycota</taxon>
        <taxon>Agaricomycotina</taxon>
        <taxon>Agaricomycetes</taxon>
        <taxon>Agaricomycetidae</taxon>
        <taxon>Agaricales</taxon>
        <taxon>Agaricineae</taxon>
        <taxon>Psathyrellaceae</taxon>
        <taxon>Coprinellus</taxon>
    </lineage>
</organism>
<evidence type="ECO:0000313" key="2">
    <source>
        <dbReference type="Proteomes" id="UP000298030"/>
    </source>
</evidence>
<proteinExistence type="predicted"/>
<keyword evidence="2" id="KW-1185">Reference proteome</keyword>
<dbReference type="Proteomes" id="UP000298030">
    <property type="component" value="Unassembled WGS sequence"/>
</dbReference>
<dbReference type="AlphaFoldDB" id="A0A4Y7THH0"/>
<comment type="caution">
    <text evidence="1">The sequence shown here is derived from an EMBL/GenBank/DDBJ whole genome shotgun (WGS) entry which is preliminary data.</text>
</comment>
<dbReference type="EMBL" id="QPFP01000012">
    <property type="protein sequence ID" value="TEB33623.1"/>
    <property type="molecule type" value="Genomic_DNA"/>
</dbReference>
<gene>
    <name evidence="1" type="ORF">FA13DRAFT_163186</name>
</gene>
<evidence type="ECO:0000313" key="1">
    <source>
        <dbReference type="EMBL" id="TEB33623.1"/>
    </source>
</evidence>
<sequence length="271" mass="30173">MINTLDPSFRCAEHRKPSDAPMNLYIGNPVGPTLASHFASFALARRMQNSRPLSPERKTEYVDIGYILFLHGPSAPIRRVIYCRVLLQHPTSHSLRSLNCNESASRSFLCSFSAKRLQYHQPATRSAETLILRENQASDCASSDALIPASESLALAANKPLTHLNRSQHTTRATGTGRYPTVGAGFRVSHLTTSGAWIRDRHPQTTFALNSTPQAPGRRECLTLDWLGLIYRPGIYSNTPLIITRTPNPYRSLHVRSRLPPPIPPEMLEAN</sequence>
<accession>A0A4Y7THH0</accession>
<name>A0A4Y7THH0_COPMI</name>
<protein>
    <submittedName>
        <fullName evidence="1">Uncharacterized protein</fullName>
    </submittedName>
</protein>
<reference evidence="1 2" key="1">
    <citation type="journal article" date="2019" name="Nat. Ecol. Evol.">
        <title>Megaphylogeny resolves global patterns of mushroom evolution.</title>
        <authorList>
            <person name="Varga T."/>
            <person name="Krizsan K."/>
            <person name="Foldi C."/>
            <person name="Dima B."/>
            <person name="Sanchez-Garcia M."/>
            <person name="Sanchez-Ramirez S."/>
            <person name="Szollosi G.J."/>
            <person name="Szarkandi J.G."/>
            <person name="Papp V."/>
            <person name="Albert L."/>
            <person name="Andreopoulos W."/>
            <person name="Angelini C."/>
            <person name="Antonin V."/>
            <person name="Barry K.W."/>
            <person name="Bougher N.L."/>
            <person name="Buchanan P."/>
            <person name="Buyck B."/>
            <person name="Bense V."/>
            <person name="Catcheside P."/>
            <person name="Chovatia M."/>
            <person name="Cooper J."/>
            <person name="Damon W."/>
            <person name="Desjardin D."/>
            <person name="Finy P."/>
            <person name="Geml J."/>
            <person name="Haridas S."/>
            <person name="Hughes K."/>
            <person name="Justo A."/>
            <person name="Karasinski D."/>
            <person name="Kautmanova I."/>
            <person name="Kiss B."/>
            <person name="Kocsube S."/>
            <person name="Kotiranta H."/>
            <person name="LaButti K.M."/>
            <person name="Lechner B.E."/>
            <person name="Liimatainen K."/>
            <person name="Lipzen A."/>
            <person name="Lukacs Z."/>
            <person name="Mihaltcheva S."/>
            <person name="Morgado L.N."/>
            <person name="Niskanen T."/>
            <person name="Noordeloos M.E."/>
            <person name="Ohm R.A."/>
            <person name="Ortiz-Santana B."/>
            <person name="Ovrebo C."/>
            <person name="Racz N."/>
            <person name="Riley R."/>
            <person name="Savchenko A."/>
            <person name="Shiryaev A."/>
            <person name="Soop K."/>
            <person name="Spirin V."/>
            <person name="Szebenyi C."/>
            <person name="Tomsovsky M."/>
            <person name="Tulloss R.E."/>
            <person name="Uehling J."/>
            <person name="Grigoriev I.V."/>
            <person name="Vagvolgyi C."/>
            <person name="Papp T."/>
            <person name="Martin F.M."/>
            <person name="Miettinen O."/>
            <person name="Hibbett D.S."/>
            <person name="Nagy L.G."/>
        </authorList>
    </citation>
    <scope>NUCLEOTIDE SEQUENCE [LARGE SCALE GENOMIC DNA]</scope>
    <source>
        <strain evidence="1 2">FP101781</strain>
    </source>
</reference>